<evidence type="ECO:0000259" key="1">
    <source>
        <dbReference type="PROSITE" id="PS50853"/>
    </source>
</evidence>
<dbReference type="CDD" id="cd00063">
    <property type="entry name" value="FN3"/>
    <property type="match status" value="1"/>
</dbReference>
<dbReference type="RefSeq" id="WP_079643537.1">
    <property type="nucleotide sequence ID" value="NZ_FUZF01000011.1"/>
</dbReference>
<protein>
    <recommendedName>
        <fullName evidence="1">Fibronectin type-III domain-containing protein</fullName>
    </recommendedName>
</protein>
<evidence type="ECO:0000313" key="3">
    <source>
        <dbReference type="Proteomes" id="UP000190150"/>
    </source>
</evidence>
<dbReference type="InterPro" id="IPR013783">
    <property type="entry name" value="Ig-like_fold"/>
</dbReference>
<name>A0A1T5EKE8_9SPHI</name>
<evidence type="ECO:0000313" key="2">
    <source>
        <dbReference type="EMBL" id="SKB84218.1"/>
    </source>
</evidence>
<accession>A0A1T5EKE8</accession>
<proteinExistence type="predicted"/>
<sequence length="210" mass="23214">MRKKKVVLDYSGLKDDEFSTLIGKVVDCMEGHTLFTDLPVAIADLKTGAELYKSRWQKASRGGSLVEIAQKNDSKKEVCDMLRKIAFYVNQVSDGTRSALLSSGLILEVDPVSTPLPAKVLNAALMDGLQQDQLKVAFDKVPNALLYEYQVADADDEQGNPVWKDSYRTGSTRGNVFAPVVRDVTYKLRVRAVNKKGAGDWSEVVSLRAR</sequence>
<dbReference type="AlphaFoldDB" id="A0A1T5EKE8"/>
<reference evidence="3" key="1">
    <citation type="submission" date="2017-02" db="EMBL/GenBank/DDBJ databases">
        <authorList>
            <person name="Varghese N."/>
            <person name="Submissions S."/>
        </authorList>
    </citation>
    <scope>NUCLEOTIDE SEQUENCE [LARGE SCALE GENOMIC DNA]</scope>
    <source>
        <strain evidence="3">DSM 24091</strain>
    </source>
</reference>
<feature type="domain" description="Fibronectin type-III" evidence="1">
    <location>
        <begin position="114"/>
        <end position="210"/>
    </location>
</feature>
<dbReference type="PROSITE" id="PS50853">
    <property type="entry name" value="FN3"/>
    <property type="match status" value="1"/>
</dbReference>
<dbReference type="SUPFAM" id="SSF49265">
    <property type="entry name" value="Fibronectin type III"/>
    <property type="match status" value="1"/>
</dbReference>
<dbReference type="EMBL" id="FUZF01000011">
    <property type="protein sequence ID" value="SKB84218.1"/>
    <property type="molecule type" value="Genomic_DNA"/>
</dbReference>
<dbReference type="Gene3D" id="2.60.40.10">
    <property type="entry name" value="Immunoglobulins"/>
    <property type="match status" value="1"/>
</dbReference>
<organism evidence="2 3">
    <name type="scientific">Sphingobacterium nematocida</name>
    <dbReference type="NCBI Taxonomy" id="1513896"/>
    <lineage>
        <taxon>Bacteria</taxon>
        <taxon>Pseudomonadati</taxon>
        <taxon>Bacteroidota</taxon>
        <taxon>Sphingobacteriia</taxon>
        <taxon>Sphingobacteriales</taxon>
        <taxon>Sphingobacteriaceae</taxon>
        <taxon>Sphingobacterium</taxon>
    </lineage>
</organism>
<dbReference type="STRING" id="1513896.SAMN05660841_02636"/>
<dbReference type="InterPro" id="IPR036116">
    <property type="entry name" value="FN3_sf"/>
</dbReference>
<gene>
    <name evidence="2" type="ORF">SAMN05660841_02636</name>
</gene>
<keyword evidence="3" id="KW-1185">Reference proteome</keyword>
<dbReference type="Proteomes" id="UP000190150">
    <property type="component" value="Unassembled WGS sequence"/>
</dbReference>
<dbReference type="OrthoDB" id="9792152at2"/>
<dbReference type="InterPro" id="IPR003961">
    <property type="entry name" value="FN3_dom"/>
</dbReference>